<dbReference type="InterPro" id="IPR011006">
    <property type="entry name" value="CheY-like_superfamily"/>
</dbReference>
<dbReference type="InterPro" id="IPR016032">
    <property type="entry name" value="Sig_transdc_resp-reg_C-effctor"/>
</dbReference>
<evidence type="ECO:0000313" key="10">
    <source>
        <dbReference type="EMBL" id="TMQ58172.1"/>
    </source>
</evidence>
<keyword evidence="4 7" id="KW-0238">DNA-binding</keyword>
<evidence type="ECO:0000256" key="7">
    <source>
        <dbReference type="PROSITE-ProRule" id="PRU01091"/>
    </source>
</evidence>
<dbReference type="SUPFAM" id="SSF46894">
    <property type="entry name" value="C-terminal effector domain of the bipartite response regulators"/>
    <property type="match status" value="1"/>
</dbReference>
<comment type="caution">
    <text evidence="10">The sequence shown here is derived from an EMBL/GenBank/DDBJ whole genome shotgun (WGS) entry which is preliminary data.</text>
</comment>
<dbReference type="Proteomes" id="UP000320913">
    <property type="component" value="Unassembled WGS sequence"/>
</dbReference>
<evidence type="ECO:0000256" key="3">
    <source>
        <dbReference type="ARBA" id="ARBA00023015"/>
    </source>
</evidence>
<feature type="modified residue" description="4-aspartylphosphate" evidence="6">
    <location>
        <position position="51"/>
    </location>
</feature>
<feature type="domain" description="Response regulatory" evidence="8">
    <location>
        <begin position="2"/>
        <end position="117"/>
    </location>
</feature>
<dbReference type="Pfam" id="PF00072">
    <property type="entry name" value="Response_reg"/>
    <property type="match status" value="1"/>
</dbReference>
<name>A0A538T3G2_UNCEI</name>
<sequence>MKVLVIEDSGPTRDLLVRALRSEQIAVETSSRLSTGLRQAMTGRHDVIVLDLMLPDGDGLQLTRELKRRDPAIEVIVITAYGSVRKAMEATKGAGAFHVLEKPFDPDELLGLIENALEHLEALVAKQGRVVGRTDLLENVWHAAGRHESDSLDVILSRLRRKLGGDGEGCAIRTIRGEGFVFEVTT</sequence>
<evidence type="ECO:0000313" key="11">
    <source>
        <dbReference type="Proteomes" id="UP000320913"/>
    </source>
</evidence>
<dbReference type="PROSITE" id="PS51755">
    <property type="entry name" value="OMPR_PHOB"/>
    <property type="match status" value="1"/>
</dbReference>
<gene>
    <name evidence="10" type="ORF">E6K75_05660</name>
</gene>
<evidence type="ECO:0000256" key="1">
    <source>
        <dbReference type="ARBA" id="ARBA00022553"/>
    </source>
</evidence>
<dbReference type="AlphaFoldDB" id="A0A538T3G2"/>
<evidence type="ECO:0000259" key="9">
    <source>
        <dbReference type="PROSITE" id="PS51755"/>
    </source>
</evidence>
<dbReference type="SMART" id="SM00448">
    <property type="entry name" value="REC"/>
    <property type="match status" value="1"/>
</dbReference>
<dbReference type="PANTHER" id="PTHR48111">
    <property type="entry name" value="REGULATOR OF RPOS"/>
    <property type="match status" value="1"/>
</dbReference>
<evidence type="ECO:0000256" key="4">
    <source>
        <dbReference type="ARBA" id="ARBA00023125"/>
    </source>
</evidence>
<organism evidence="10 11">
    <name type="scientific">Eiseniibacteriota bacterium</name>
    <dbReference type="NCBI Taxonomy" id="2212470"/>
    <lineage>
        <taxon>Bacteria</taxon>
        <taxon>Candidatus Eiseniibacteriota</taxon>
    </lineage>
</organism>
<dbReference type="GO" id="GO:0006355">
    <property type="term" value="P:regulation of DNA-templated transcription"/>
    <property type="evidence" value="ECO:0007669"/>
    <property type="project" value="InterPro"/>
</dbReference>
<dbReference type="GO" id="GO:0005829">
    <property type="term" value="C:cytosol"/>
    <property type="evidence" value="ECO:0007669"/>
    <property type="project" value="TreeGrafter"/>
</dbReference>
<reference evidence="10 11" key="1">
    <citation type="journal article" date="2019" name="Nat. Microbiol.">
        <title>Mediterranean grassland soil C-N compound turnover is dependent on rainfall and depth, and is mediated by genomically divergent microorganisms.</title>
        <authorList>
            <person name="Diamond S."/>
            <person name="Andeer P.F."/>
            <person name="Li Z."/>
            <person name="Crits-Christoph A."/>
            <person name="Burstein D."/>
            <person name="Anantharaman K."/>
            <person name="Lane K.R."/>
            <person name="Thomas B.C."/>
            <person name="Pan C."/>
            <person name="Northen T.R."/>
            <person name="Banfield J.F."/>
        </authorList>
    </citation>
    <scope>NUCLEOTIDE SEQUENCE [LARGE SCALE GENOMIC DNA]</scope>
    <source>
        <strain evidence="10">WS_5</strain>
    </source>
</reference>
<dbReference type="SMART" id="SM00862">
    <property type="entry name" value="Trans_reg_C"/>
    <property type="match status" value="1"/>
</dbReference>
<dbReference type="GO" id="GO:0000976">
    <property type="term" value="F:transcription cis-regulatory region binding"/>
    <property type="evidence" value="ECO:0007669"/>
    <property type="project" value="TreeGrafter"/>
</dbReference>
<dbReference type="InterPro" id="IPR036388">
    <property type="entry name" value="WH-like_DNA-bd_sf"/>
</dbReference>
<proteinExistence type="predicted"/>
<dbReference type="Gene3D" id="1.10.10.10">
    <property type="entry name" value="Winged helix-like DNA-binding domain superfamily/Winged helix DNA-binding domain"/>
    <property type="match status" value="1"/>
</dbReference>
<protein>
    <submittedName>
        <fullName evidence="10">Response regulator transcription factor</fullName>
    </submittedName>
</protein>
<feature type="domain" description="OmpR/PhoB-type" evidence="9">
    <location>
        <begin position="86"/>
        <end position="184"/>
    </location>
</feature>
<dbReference type="InterPro" id="IPR039420">
    <property type="entry name" value="WalR-like"/>
</dbReference>
<dbReference type="EMBL" id="VBOV01000138">
    <property type="protein sequence ID" value="TMQ58172.1"/>
    <property type="molecule type" value="Genomic_DNA"/>
</dbReference>
<dbReference type="InterPro" id="IPR001867">
    <property type="entry name" value="OmpR/PhoB-type_DNA-bd"/>
</dbReference>
<dbReference type="SUPFAM" id="SSF52172">
    <property type="entry name" value="CheY-like"/>
    <property type="match status" value="1"/>
</dbReference>
<keyword evidence="1 6" id="KW-0597">Phosphoprotein</keyword>
<keyword evidence="3" id="KW-0805">Transcription regulation</keyword>
<evidence type="ECO:0000256" key="2">
    <source>
        <dbReference type="ARBA" id="ARBA00023012"/>
    </source>
</evidence>
<dbReference type="Gene3D" id="3.40.50.2300">
    <property type="match status" value="1"/>
</dbReference>
<dbReference type="PROSITE" id="PS50110">
    <property type="entry name" value="RESPONSE_REGULATORY"/>
    <property type="match status" value="1"/>
</dbReference>
<dbReference type="GO" id="GO:0000156">
    <property type="term" value="F:phosphorelay response regulator activity"/>
    <property type="evidence" value="ECO:0007669"/>
    <property type="project" value="TreeGrafter"/>
</dbReference>
<dbReference type="GO" id="GO:0032993">
    <property type="term" value="C:protein-DNA complex"/>
    <property type="evidence" value="ECO:0007669"/>
    <property type="project" value="TreeGrafter"/>
</dbReference>
<accession>A0A538T3G2</accession>
<feature type="DNA-binding region" description="OmpR/PhoB-type" evidence="7">
    <location>
        <begin position="86"/>
        <end position="184"/>
    </location>
</feature>
<dbReference type="InterPro" id="IPR001789">
    <property type="entry name" value="Sig_transdc_resp-reg_receiver"/>
</dbReference>
<evidence type="ECO:0000259" key="8">
    <source>
        <dbReference type="PROSITE" id="PS50110"/>
    </source>
</evidence>
<evidence type="ECO:0000256" key="5">
    <source>
        <dbReference type="ARBA" id="ARBA00023163"/>
    </source>
</evidence>
<keyword evidence="5" id="KW-0804">Transcription</keyword>
<keyword evidence="2" id="KW-0902">Two-component regulatory system</keyword>
<dbReference type="PANTHER" id="PTHR48111:SF1">
    <property type="entry name" value="TWO-COMPONENT RESPONSE REGULATOR ORR33"/>
    <property type="match status" value="1"/>
</dbReference>
<dbReference type="CDD" id="cd00383">
    <property type="entry name" value="trans_reg_C"/>
    <property type="match status" value="1"/>
</dbReference>
<evidence type="ECO:0000256" key="6">
    <source>
        <dbReference type="PROSITE-ProRule" id="PRU00169"/>
    </source>
</evidence>